<proteinExistence type="predicted"/>
<dbReference type="Proteomes" id="UP000218595">
    <property type="component" value="Chromosome"/>
</dbReference>
<keyword evidence="1" id="KW-0812">Transmembrane</keyword>
<keyword evidence="1" id="KW-0472">Membrane</keyword>
<feature type="transmembrane region" description="Helical" evidence="1">
    <location>
        <begin position="213"/>
        <end position="236"/>
    </location>
</feature>
<feature type="transmembrane region" description="Helical" evidence="1">
    <location>
        <begin position="12"/>
        <end position="32"/>
    </location>
</feature>
<keyword evidence="1" id="KW-1133">Transmembrane helix</keyword>
<organism evidence="3 4">
    <name type="scientific">Pseudomonas izuensis</name>
    <dbReference type="NCBI Taxonomy" id="2684212"/>
    <lineage>
        <taxon>Bacteria</taxon>
        <taxon>Pseudomonadati</taxon>
        <taxon>Pseudomonadota</taxon>
        <taxon>Gammaproteobacteria</taxon>
        <taxon>Pseudomonadales</taxon>
        <taxon>Pseudomonadaceae</taxon>
        <taxon>Pseudomonas</taxon>
    </lineage>
</organism>
<feature type="transmembrane region" description="Helical" evidence="1">
    <location>
        <begin position="105"/>
        <end position="123"/>
    </location>
</feature>
<feature type="transmembrane region" description="Helical" evidence="1">
    <location>
        <begin position="185"/>
        <end position="207"/>
    </location>
</feature>
<sequence length="390" mass="43720">MEGRGKIEFANTLRGFAAIFVLVSHYFGVFWLNRSATASLINAPELPLETHAVPNYISLINSWHIFNAGAFGVALFFLISGFVIPFSFKRLGGLEFIFNRGFRIVPTYVVGFSLSLLSVWAIGKYFSVSWPFSLNEVLIHYVPGLRDILWSKNIDGIIWTLEIEVKFYVVCALIAWLFKSGSKCVFVAPVVLFVACLYLNSLLPGLLQSGSVFYTKALALLFSANYIVFMFIGVVFHYAHKNIIDDRSAIFGVALLFGAFAYLWQDGPNAPSFFLIWNYGLALLLFSFAYAYPALFSSTRIFDFLANISYPLYVIHGVFGYALLRVFMDFGMKAWLSLVIVTAVAISVSWLLHAVVEMPSQKIGKYVLSFLFKRVSREPADAPQVSGIAR</sequence>
<feature type="transmembrane region" description="Helical" evidence="1">
    <location>
        <begin position="63"/>
        <end position="84"/>
    </location>
</feature>
<keyword evidence="4" id="KW-1185">Reference proteome</keyword>
<name>A0ABM7RYR7_9PSED</name>
<feature type="transmembrane region" description="Helical" evidence="1">
    <location>
        <begin position="157"/>
        <end position="178"/>
    </location>
</feature>
<protein>
    <submittedName>
        <fullName evidence="3">Acyltransferase family protein</fullName>
    </submittedName>
</protein>
<dbReference type="RefSeq" id="WP_096512461.1">
    <property type="nucleotide sequence ID" value="NZ_AP017423.2"/>
</dbReference>
<feature type="transmembrane region" description="Helical" evidence="1">
    <location>
        <begin position="276"/>
        <end position="296"/>
    </location>
</feature>
<dbReference type="PANTHER" id="PTHR23028">
    <property type="entry name" value="ACETYLTRANSFERASE"/>
    <property type="match status" value="1"/>
</dbReference>
<keyword evidence="3" id="KW-0012">Acyltransferase</keyword>
<evidence type="ECO:0000313" key="3">
    <source>
        <dbReference type="EMBL" id="BCX67272.1"/>
    </source>
</evidence>
<dbReference type="InterPro" id="IPR002656">
    <property type="entry name" value="Acyl_transf_3_dom"/>
</dbReference>
<accession>A0ABM7RYR7</accession>
<dbReference type="GO" id="GO:0016746">
    <property type="term" value="F:acyltransferase activity"/>
    <property type="evidence" value="ECO:0007669"/>
    <property type="project" value="UniProtKB-KW"/>
</dbReference>
<feature type="domain" description="Acyltransferase 3" evidence="2">
    <location>
        <begin position="10"/>
        <end position="353"/>
    </location>
</feature>
<feature type="transmembrane region" description="Helical" evidence="1">
    <location>
        <begin position="308"/>
        <end position="328"/>
    </location>
</feature>
<dbReference type="InterPro" id="IPR050879">
    <property type="entry name" value="Acyltransferase_3"/>
</dbReference>
<dbReference type="Pfam" id="PF01757">
    <property type="entry name" value="Acyl_transf_3"/>
    <property type="match status" value="1"/>
</dbReference>
<gene>
    <name evidence="3" type="ORF">LAB08_R19070</name>
</gene>
<evidence type="ECO:0000256" key="1">
    <source>
        <dbReference type="SAM" id="Phobius"/>
    </source>
</evidence>
<reference evidence="3 4" key="1">
    <citation type="submission" date="2016-04" db="EMBL/GenBank/DDBJ databases">
        <title>Complete genome sequence of Pseudomonas sp. LAB-08 isolated from TCE contaminated aquifer soil.</title>
        <authorList>
            <person name="Dohra H."/>
            <person name="Suzuki K."/>
            <person name="Fatma A."/>
            <person name="Inuzuka Y."/>
            <person name="Honjo M."/>
            <person name="Tashiro Y."/>
            <person name="Futamata H."/>
        </authorList>
    </citation>
    <scope>NUCLEOTIDE SEQUENCE [LARGE SCALE GENOMIC DNA]</scope>
    <source>
        <strain evidence="3 4">LAB-08</strain>
    </source>
</reference>
<keyword evidence="3" id="KW-0808">Transferase</keyword>
<evidence type="ECO:0000259" key="2">
    <source>
        <dbReference type="Pfam" id="PF01757"/>
    </source>
</evidence>
<dbReference type="PANTHER" id="PTHR23028:SF134">
    <property type="entry name" value="PUTATIVE (AFU_ORTHOLOGUE AFUA_4G08520)-RELATED"/>
    <property type="match status" value="1"/>
</dbReference>
<evidence type="ECO:0000313" key="4">
    <source>
        <dbReference type="Proteomes" id="UP000218595"/>
    </source>
</evidence>
<feature type="transmembrane region" description="Helical" evidence="1">
    <location>
        <begin position="334"/>
        <end position="356"/>
    </location>
</feature>
<dbReference type="EMBL" id="AP017423">
    <property type="protein sequence ID" value="BCX67272.1"/>
    <property type="molecule type" value="Genomic_DNA"/>
</dbReference>
<feature type="transmembrane region" description="Helical" evidence="1">
    <location>
        <begin position="248"/>
        <end position="264"/>
    </location>
</feature>